<reference evidence="1 2" key="1">
    <citation type="submission" date="2020-04" db="EMBL/GenBank/DDBJ databases">
        <title>Genome-Wide Identification of 5-Methylcytosine Sites in Bacterial Genomes By High-Throughput Sequencing of MspJI Restriction Fragments.</title>
        <authorList>
            <person name="Wu V."/>
        </authorList>
    </citation>
    <scope>NUCLEOTIDE SEQUENCE [LARGE SCALE GENOMIC DNA]</scope>
    <source>
        <strain evidence="1 2">CCAP 1403/13f</strain>
    </source>
</reference>
<name>A0A6H2BUU8_DOLFA</name>
<gene>
    <name evidence="1" type="ORF">HGD76_00485</name>
</gene>
<evidence type="ECO:0000313" key="1">
    <source>
        <dbReference type="EMBL" id="QJB42943.1"/>
    </source>
</evidence>
<dbReference type="Proteomes" id="UP000502433">
    <property type="component" value="Chromosome"/>
</dbReference>
<dbReference type="KEGG" id="dfs:HGD76_00485"/>
<proteinExistence type="predicted"/>
<dbReference type="AlphaFoldDB" id="A0A6H2BUU8"/>
<dbReference type="SUPFAM" id="SSF55811">
    <property type="entry name" value="Nudix"/>
    <property type="match status" value="1"/>
</dbReference>
<sequence>MSNFEFTQCLEKLVTNLVTLPDSEVLAEALATGKDYITLLQHQEVAGITEIRTIPGQAAQNITGEPVNTKFHEYIDNIIRPQIISGEISDGTQSKYDDRKARWSGAGVRGNWFCKNEVLYLEVGPTTYPRYRQDIERTKIESLELMIKGLEKYKDPFVYFSRTMGVTVIPISRQGGIYIGERSSNVDCPGLLNFVAGLATFNEIPANINFYTDAQQELAEEVGICMELNNSNTQFVGIAGNPFTSENDLVFIVQTSVDEDHFESQRLSEHSRLVRLNNKSDAEKLLNEGLLPGENTKKAIAYASRIGLEYLVKYFF</sequence>
<dbReference type="EMBL" id="CP051206">
    <property type="protein sequence ID" value="QJB42943.1"/>
    <property type="molecule type" value="Genomic_DNA"/>
</dbReference>
<reference evidence="1 2" key="2">
    <citation type="submission" date="2020-04" db="EMBL/GenBank/DDBJ databases">
        <authorList>
            <person name="Fomenkov A."/>
            <person name="Anton B.P."/>
            <person name="Roberts R.J."/>
        </authorList>
    </citation>
    <scope>NUCLEOTIDE SEQUENCE [LARGE SCALE GENOMIC DNA]</scope>
    <source>
        <strain evidence="1 2">CCAP 1403/13f</strain>
    </source>
</reference>
<evidence type="ECO:0000313" key="2">
    <source>
        <dbReference type="Proteomes" id="UP000502433"/>
    </source>
</evidence>
<protein>
    <submittedName>
        <fullName evidence="1">Uncharacterized protein</fullName>
    </submittedName>
</protein>
<organism evidence="1 2">
    <name type="scientific">Dolichospermum flos-aquae CCAP 1403/13F</name>
    <dbReference type="NCBI Taxonomy" id="315271"/>
    <lineage>
        <taxon>Bacteria</taxon>
        <taxon>Bacillati</taxon>
        <taxon>Cyanobacteriota</taxon>
        <taxon>Cyanophyceae</taxon>
        <taxon>Nostocales</taxon>
        <taxon>Aphanizomenonaceae</taxon>
        <taxon>Dolichospermum</taxon>
    </lineage>
</organism>
<dbReference type="InterPro" id="IPR015797">
    <property type="entry name" value="NUDIX_hydrolase-like_dom_sf"/>
</dbReference>
<accession>A0A6H2BUU8</accession>
<dbReference type="RefSeq" id="WP_168694618.1">
    <property type="nucleotide sequence ID" value="NZ_CP051206.1"/>
</dbReference>